<accession>A0A6J5T2V8</accession>
<sequence>MSAILKDYKHASQLYVGDGYRLLPKFGFLFHVFIDINTGTGGTDRSNPLATAELGMLVKSADLPKYSMETKTFNTYNRASIVQSKVKYDPITIVFNDDSSNVVRNFWEKYFKYYYRDGDYELTQDGMAQKYSNQQITDFGLSPINSMPFLKAIRIYSLHKKQFSEYILVNPVIKSFRHGQHQQGENETMKHEMTVEYEAVIYQSGTTRIGDTPKGIATLHYDTTSSPIRSKTGYRVPSGNSLFNSFIPRATNSGIFGNKMFASMVGLNALRSGSLKNALPNDLNTAVTRALRQGNPNINTFIPSILNSNGMISTPFGGINVKNSIIKLINGQNPLPTEVDLKRGLKSIVGGQLNSFTRVFPRNSIGRALAQIAVTKTMKIVNDELFKRAPSNQRRVNVPAQKRSMDSRISSLTGMQKNVSDAAARADTQLKNSTASLAALNSKLAAANALPDTNPTKATLLAQLERNVKLQTNIKDKATAEKTRKTDELVKVTQQLAAAKAEKDLIK</sequence>
<dbReference type="EMBL" id="LR797503">
    <property type="protein sequence ID" value="CAB4221301.1"/>
    <property type="molecule type" value="Genomic_DNA"/>
</dbReference>
<feature type="coiled-coil region" evidence="1">
    <location>
        <begin position="461"/>
        <end position="502"/>
    </location>
</feature>
<reference evidence="2" key="1">
    <citation type="submission" date="2020-05" db="EMBL/GenBank/DDBJ databases">
        <authorList>
            <person name="Chiriac C."/>
            <person name="Salcher M."/>
            <person name="Ghai R."/>
            <person name="Kavagutti S V."/>
        </authorList>
    </citation>
    <scope>NUCLEOTIDE SEQUENCE</scope>
</reference>
<protein>
    <submittedName>
        <fullName evidence="2">Uncharacterized protein</fullName>
    </submittedName>
</protein>
<proteinExistence type="predicted"/>
<gene>
    <name evidence="2" type="ORF">UFOVP1636_237</name>
</gene>
<keyword evidence="1" id="KW-0175">Coiled coil</keyword>
<organism evidence="2">
    <name type="scientific">uncultured Caudovirales phage</name>
    <dbReference type="NCBI Taxonomy" id="2100421"/>
    <lineage>
        <taxon>Viruses</taxon>
        <taxon>Duplodnaviria</taxon>
        <taxon>Heunggongvirae</taxon>
        <taxon>Uroviricota</taxon>
        <taxon>Caudoviricetes</taxon>
        <taxon>Peduoviridae</taxon>
        <taxon>Maltschvirus</taxon>
        <taxon>Maltschvirus maltsch</taxon>
    </lineage>
</organism>
<evidence type="ECO:0000313" key="2">
    <source>
        <dbReference type="EMBL" id="CAB4221301.1"/>
    </source>
</evidence>
<name>A0A6J5T2V8_9CAUD</name>
<evidence type="ECO:0000256" key="1">
    <source>
        <dbReference type="SAM" id="Coils"/>
    </source>
</evidence>